<keyword evidence="9" id="KW-1185">Reference proteome</keyword>
<accession>E4XU91</accession>
<evidence type="ECO:0000313" key="8">
    <source>
        <dbReference type="EMBL" id="CBY13288.1"/>
    </source>
</evidence>
<dbReference type="InterPro" id="IPR013783">
    <property type="entry name" value="Ig-like_fold"/>
</dbReference>
<gene>
    <name evidence="8" type="ORF">GSOID_T00004071001</name>
</gene>
<evidence type="ECO:0000256" key="1">
    <source>
        <dbReference type="ARBA" id="ARBA00004138"/>
    </source>
</evidence>
<sequence length="1406" mass="155443">MRLSQLLSPSRLNELSKMHKDFDPSQNVTPPLARNPFVSNLPRENFADLAKPQSTPSAHTQAKKYIHGDFHAYRNGENMPSIMDSFEMTPIRKTKGHVVTAAGDIWSSTLSSETSQKTQIELDSKYFRPAASKETELTGIFGGFGLAQSTGSSSSAQSAYSAPKPDFSIVNSRNHNRQDELGLDDSDFLSGDAALQMLDEHEAEFEEENRLRLDSNYEANEDLNQQDFSIRSNDGNISKFFAAGTGGLGLGDDDSPTKSAFKKPVVPIAYGGASETVVIDKNSRRDTVKTVRSMNFSTLDSTAAFDKYHQDLKALDSDSSSESFQKIKKQHEKLRADETLGSIQGSNVRQDRYSIGSLTSENFGKTPRSQSSPSKSSDSTNLQLDSFESLENTNIDELCRTKCGSFVTLCSKNDDDTVVNSPEKSIYQEKTVSTSASKGSLLTKQRRSSVTNQNSRTTRFASLPSIPKYDSMNVGTFQPHPVIHNAHPKFNDNSRPYSPAPLVEVSNEVDFTNFVFTGDSKTEIIQIRPQNNWISCRFVIRSILLDSKPISFEESPFVLRQIEFKLTHGQPISVPISFRPKLPGRYLSVLELRSSPTGQYQNQNGVSQNPTGINHQEQISAVNIIGLAVKPSIKIDNGSGMYRWEENGKNRIDLENTSEFNIPIIVEIDRGFDLILDGSPVNKITLPARTSVPLQLAPSHDPSVQSYHSAKLKVYLDGREKTAIEFCTITRPPPVVQLSGPDSTPSFKVNCFSSSNEQIVIHNCGDCSANINAIIDGPIMDSIKISPGTASIPADGELVFSLKIVGESRLARSTHKLILEISGTDEEFVCPFDVTVLDQFDQSIKSSRSEQQHARQQQKTSLPNRQIKSSSSRNKTSSISSGPPTSLSSNRSILLWPKLARESLESKSVTLRGRGNYSVNLSDDGFKVFMADKQLRNGDQLKFSMKKDMLLQVRPDVKSDADLFNAKLNLVSVDDSSLKSCIPLIAQVGNPIVTINGETNVSKNPIPITFGKGSSMLLKNTGTAEAFVHFLQAKNSEKGLVEPQVFSLQKGEEKTIVFTTSKTNGSEEIMMYSGSARLREIMATILETEKGAAAWKKTLAKLNSAKITRLNFGYSPNFDDFENLGILPENYVSVFNTFLRHLTVDTIEVEFKPISKKTHTRTSSLDSVPTKETGQKENPTLVCTPSLLDLSRENELTVMASGISQPVLMTCQYDESVMRVAPTRLELQPRKKEKIIVIPLKADSVWVQSLLLKTDMCSQSVGVQHLGTPRTELVFSQNLVDFGSVDGKLPVNKKVSLTNKDADPVSWFLIQQSGKNPEGRFSLSPRDGELKPGQSIELTIKFAPPRVPNEYEQDWLIEYHKKGEVGLARTMRRISLKTKAATKLMKTFELKPATGVFPKVLPNTGM</sequence>
<proteinExistence type="predicted"/>
<evidence type="ECO:0000256" key="6">
    <source>
        <dbReference type="SAM" id="MobiDB-lite"/>
    </source>
</evidence>
<evidence type="ECO:0000256" key="5">
    <source>
        <dbReference type="ARBA" id="ARBA00023273"/>
    </source>
</evidence>
<dbReference type="EMBL" id="FN653174">
    <property type="protein sequence ID" value="CBY13288.1"/>
    <property type="molecule type" value="Genomic_DNA"/>
</dbReference>
<feature type="compositionally biased region" description="Polar residues" evidence="6">
    <location>
        <begin position="854"/>
        <end position="868"/>
    </location>
</feature>
<feature type="compositionally biased region" description="Low complexity" evidence="6">
    <location>
        <begin position="369"/>
        <end position="379"/>
    </location>
</feature>
<evidence type="ECO:0000259" key="7">
    <source>
        <dbReference type="Pfam" id="PF22544"/>
    </source>
</evidence>
<keyword evidence="5" id="KW-0966">Cell projection</keyword>
<dbReference type="GO" id="GO:0005929">
    <property type="term" value="C:cilium"/>
    <property type="evidence" value="ECO:0007669"/>
    <property type="project" value="UniProtKB-SubCell"/>
</dbReference>
<reference evidence="8" key="1">
    <citation type="journal article" date="2010" name="Science">
        <title>Plasticity of animal genome architecture unmasked by rapid evolution of a pelagic tunicate.</title>
        <authorList>
            <person name="Denoeud F."/>
            <person name="Henriet S."/>
            <person name="Mungpakdee S."/>
            <person name="Aury J.M."/>
            <person name="Da Silva C."/>
            <person name="Brinkmann H."/>
            <person name="Mikhaleva J."/>
            <person name="Olsen L.C."/>
            <person name="Jubin C."/>
            <person name="Canestro C."/>
            <person name="Bouquet J.M."/>
            <person name="Danks G."/>
            <person name="Poulain J."/>
            <person name="Campsteijn C."/>
            <person name="Adamski M."/>
            <person name="Cross I."/>
            <person name="Yadetie F."/>
            <person name="Muffato M."/>
            <person name="Louis A."/>
            <person name="Butcher S."/>
            <person name="Tsagkogeorga G."/>
            <person name="Konrad A."/>
            <person name="Singh S."/>
            <person name="Jensen M.F."/>
            <person name="Cong E.H."/>
            <person name="Eikeseth-Otteraa H."/>
            <person name="Noel B."/>
            <person name="Anthouard V."/>
            <person name="Porcel B.M."/>
            <person name="Kachouri-Lafond R."/>
            <person name="Nishino A."/>
            <person name="Ugolini M."/>
            <person name="Chourrout P."/>
            <person name="Nishida H."/>
            <person name="Aasland R."/>
            <person name="Huzurbazar S."/>
            <person name="Westhof E."/>
            <person name="Delsuc F."/>
            <person name="Lehrach H."/>
            <person name="Reinhardt R."/>
            <person name="Weissenbach J."/>
            <person name="Roy S.W."/>
            <person name="Artiguenave F."/>
            <person name="Postlethwait J.H."/>
            <person name="Manak J.R."/>
            <person name="Thompson E.M."/>
            <person name="Jaillon O."/>
            <person name="Du Pasquier L."/>
            <person name="Boudinot P."/>
            <person name="Liberles D.A."/>
            <person name="Volff J.N."/>
            <person name="Philippe H."/>
            <person name="Lenhard B."/>
            <person name="Roest Crollius H."/>
            <person name="Wincker P."/>
            <person name="Chourrout D."/>
        </authorList>
    </citation>
    <scope>NUCLEOTIDE SEQUENCE [LARGE SCALE GENOMIC DNA]</scope>
</reference>
<dbReference type="Proteomes" id="UP000001307">
    <property type="component" value="Unassembled WGS sequence"/>
</dbReference>
<comment type="subcellular location">
    <subcellularLocation>
        <location evidence="1">Cell projection</location>
        <location evidence="1">Cilium</location>
    </subcellularLocation>
    <subcellularLocation>
        <location evidence="2">Cytoplasm</location>
    </subcellularLocation>
</comment>
<feature type="region of interest" description="Disordered" evidence="6">
    <location>
        <begin position="430"/>
        <end position="456"/>
    </location>
</feature>
<evidence type="ECO:0000256" key="4">
    <source>
        <dbReference type="ARBA" id="ARBA00023069"/>
    </source>
</evidence>
<evidence type="ECO:0000313" key="9">
    <source>
        <dbReference type="Proteomes" id="UP000001307"/>
    </source>
</evidence>
<evidence type="ECO:0000256" key="2">
    <source>
        <dbReference type="ARBA" id="ARBA00004496"/>
    </source>
</evidence>
<organism evidence="8">
    <name type="scientific">Oikopleura dioica</name>
    <name type="common">Tunicate</name>
    <dbReference type="NCBI Taxonomy" id="34765"/>
    <lineage>
        <taxon>Eukaryota</taxon>
        <taxon>Metazoa</taxon>
        <taxon>Chordata</taxon>
        <taxon>Tunicata</taxon>
        <taxon>Appendicularia</taxon>
        <taxon>Copelata</taxon>
        <taxon>Oikopleuridae</taxon>
        <taxon>Oikopleura</taxon>
    </lineage>
</organism>
<feature type="region of interest" description="Disordered" evidence="6">
    <location>
        <begin position="20"/>
        <end position="39"/>
    </location>
</feature>
<protein>
    <recommendedName>
        <fullName evidence="7">HYDIN/VesB/CFA65-like Ig-like domain-containing protein</fullName>
    </recommendedName>
</protein>
<evidence type="ECO:0000256" key="3">
    <source>
        <dbReference type="ARBA" id="ARBA00022490"/>
    </source>
</evidence>
<dbReference type="Gene3D" id="2.60.40.10">
    <property type="entry name" value="Immunoglobulins"/>
    <property type="match status" value="1"/>
</dbReference>
<dbReference type="InParanoid" id="E4XU91"/>
<feature type="region of interest" description="Disordered" evidence="6">
    <location>
        <begin position="845"/>
        <end position="888"/>
    </location>
</feature>
<dbReference type="GO" id="GO:0005737">
    <property type="term" value="C:cytoplasm"/>
    <property type="evidence" value="ECO:0007669"/>
    <property type="project" value="UniProtKB-SubCell"/>
</dbReference>
<dbReference type="Pfam" id="PF22544">
    <property type="entry name" value="HYDIN_VesB_CFA65-like_Ig"/>
    <property type="match status" value="1"/>
</dbReference>
<feature type="region of interest" description="Disordered" evidence="6">
    <location>
        <begin position="319"/>
        <end position="382"/>
    </location>
</feature>
<feature type="compositionally biased region" description="Low complexity" evidence="6">
    <location>
        <begin position="869"/>
        <end position="888"/>
    </location>
</feature>
<keyword evidence="3" id="KW-0963">Cytoplasm</keyword>
<name>E4XU91_OIKDI</name>
<dbReference type="InterPro" id="IPR053879">
    <property type="entry name" value="HYDIN_VesB_CFA65-like_Ig"/>
</dbReference>
<feature type="domain" description="HYDIN/VesB/CFA65-like Ig-like" evidence="7">
    <location>
        <begin position="1273"/>
        <end position="1364"/>
    </location>
</feature>
<keyword evidence="4" id="KW-0969">Cilium</keyword>